<sequence>MTHKDWKQKAAKKAAELIEKDMIVGLGSGSTVAEVIKILGDREIDATFVSSSSATQQLADEQGLSLTSLDGESSLDLTIDGADEVAPDFSLIKGGGGAHTREKIIASAASEVIIVVDKTKLVRELGEKRPVPVEVIPFAQGFISRQLEELGGGPQLRESSTGGPFITDNGNYILDVKFKSIKDPSELESDLNKIPGVVENGIFTNLAGQILVGHEEGCTTLDSREDFLDLISSD</sequence>
<feature type="binding site" evidence="5">
    <location>
        <begin position="93"/>
        <end position="96"/>
    </location>
    <ligand>
        <name>substrate</name>
    </ligand>
</feature>
<dbReference type="UniPathway" id="UPA00115">
    <property type="reaction ID" value="UER00412"/>
</dbReference>
<comment type="subunit">
    <text evidence="3">Homotetramer.</text>
</comment>
<name>A0A133V976_9EURY</name>
<comment type="catalytic activity">
    <reaction evidence="1 5">
        <text>aldehydo-D-ribose 5-phosphate = D-ribulose 5-phosphate</text>
        <dbReference type="Rhea" id="RHEA:14657"/>
        <dbReference type="ChEBI" id="CHEBI:58121"/>
        <dbReference type="ChEBI" id="CHEBI:58273"/>
        <dbReference type="EC" id="5.3.1.6"/>
    </reaction>
</comment>
<dbReference type="NCBIfam" id="NF001924">
    <property type="entry name" value="PRK00702.1"/>
    <property type="match status" value="1"/>
</dbReference>
<dbReference type="PATRIC" id="fig|1698276.3.peg.547"/>
<dbReference type="Gene3D" id="3.40.50.1360">
    <property type="match status" value="1"/>
</dbReference>
<evidence type="ECO:0000256" key="5">
    <source>
        <dbReference type="HAMAP-Rule" id="MF_00170"/>
    </source>
</evidence>
<dbReference type="PANTHER" id="PTHR11934:SF0">
    <property type="entry name" value="RIBOSE-5-PHOSPHATE ISOMERASE"/>
    <property type="match status" value="1"/>
</dbReference>
<dbReference type="InterPro" id="IPR020672">
    <property type="entry name" value="Ribose5P_isomerase_typA_subgr"/>
</dbReference>
<dbReference type="Proteomes" id="UP000070405">
    <property type="component" value="Unassembled WGS sequence"/>
</dbReference>
<dbReference type="SUPFAM" id="SSF100950">
    <property type="entry name" value="NagB/RpiA/CoA transferase-like"/>
    <property type="match status" value="1"/>
</dbReference>
<comment type="similarity">
    <text evidence="2 5">Belongs to the ribose 5-phosphate isomerase family.</text>
</comment>
<reference evidence="6 7" key="1">
    <citation type="journal article" date="2016" name="Sci. Rep.">
        <title>Metabolic traits of an uncultured archaeal lineage -MSBL1- from brine pools of the Red Sea.</title>
        <authorList>
            <person name="Mwirichia R."/>
            <person name="Alam I."/>
            <person name="Rashid M."/>
            <person name="Vinu M."/>
            <person name="Ba-Alawi W."/>
            <person name="Anthony Kamau A."/>
            <person name="Kamanda Ngugi D."/>
            <person name="Goker M."/>
            <person name="Klenk H.P."/>
            <person name="Bajic V."/>
            <person name="Stingl U."/>
        </authorList>
    </citation>
    <scope>NUCLEOTIDE SEQUENCE [LARGE SCALE GENOMIC DNA]</scope>
    <source>
        <strain evidence="6">SCGC-AAA261G05</strain>
    </source>
</reference>
<dbReference type="FunFam" id="3.30.70.260:FF:000018">
    <property type="entry name" value="Ribose-5-phosphate isomerase A"/>
    <property type="match status" value="1"/>
</dbReference>
<keyword evidence="7" id="KW-1185">Reference proteome</keyword>
<proteinExistence type="inferred from homology"/>
<evidence type="ECO:0000256" key="3">
    <source>
        <dbReference type="ARBA" id="ARBA00011881"/>
    </source>
</evidence>
<keyword evidence="4 5" id="KW-0413">Isomerase</keyword>
<dbReference type="AlphaFoldDB" id="A0A133V976"/>
<comment type="caution">
    <text evidence="6">The sequence shown here is derived from an EMBL/GenBank/DDBJ whole genome shotgun (WGS) entry which is preliminary data.</text>
</comment>
<gene>
    <name evidence="5" type="primary">rpiA</name>
    <name evidence="6" type="ORF">AKJ47_02980</name>
</gene>
<dbReference type="NCBIfam" id="TIGR00021">
    <property type="entry name" value="rpiA"/>
    <property type="match status" value="1"/>
</dbReference>
<evidence type="ECO:0000256" key="4">
    <source>
        <dbReference type="ARBA" id="ARBA00023235"/>
    </source>
</evidence>
<comment type="pathway">
    <text evidence="5">Carbohydrate degradation; pentose phosphate pathway; D-ribose 5-phosphate from D-ribulose 5-phosphate (non-oxidative stage): step 1/1.</text>
</comment>
<dbReference type="EMBL" id="LHYA01000049">
    <property type="protein sequence ID" value="KXB03003.1"/>
    <property type="molecule type" value="Genomic_DNA"/>
</dbReference>
<comment type="subunit">
    <text evidence="5">Homodimer.</text>
</comment>
<feature type="binding site" evidence="5">
    <location>
        <begin position="28"/>
        <end position="31"/>
    </location>
    <ligand>
        <name>substrate</name>
    </ligand>
</feature>
<evidence type="ECO:0000313" key="7">
    <source>
        <dbReference type="Proteomes" id="UP000070405"/>
    </source>
</evidence>
<dbReference type="EC" id="5.3.1.6" evidence="5"/>
<dbReference type="GO" id="GO:0006014">
    <property type="term" value="P:D-ribose metabolic process"/>
    <property type="evidence" value="ECO:0007669"/>
    <property type="project" value="TreeGrafter"/>
</dbReference>
<dbReference type="GO" id="GO:0005829">
    <property type="term" value="C:cytosol"/>
    <property type="evidence" value="ECO:0007669"/>
    <property type="project" value="TreeGrafter"/>
</dbReference>
<protein>
    <recommendedName>
        <fullName evidence="5">Ribose-5-phosphate isomerase A</fullName>
        <ecNumber evidence="5">5.3.1.6</ecNumber>
    </recommendedName>
    <alternativeName>
        <fullName evidence="5">Phosphoriboisomerase A</fullName>
        <shortName evidence="5">PRI</shortName>
    </alternativeName>
</protein>
<dbReference type="PANTHER" id="PTHR11934">
    <property type="entry name" value="RIBOSE-5-PHOSPHATE ISOMERASE"/>
    <property type="match status" value="1"/>
</dbReference>
<dbReference type="FunFam" id="3.40.50.1360:FF:000001">
    <property type="entry name" value="Ribose-5-phosphate isomerase A"/>
    <property type="match status" value="1"/>
</dbReference>
<feature type="binding site" evidence="5">
    <location>
        <position position="120"/>
    </location>
    <ligand>
        <name>substrate</name>
    </ligand>
</feature>
<dbReference type="SUPFAM" id="SSF75445">
    <property type="entry name" value="D-ribose-5-phosphate isomerase (RpiA), lid domain"/>
    <property type="match status" value="1"/>
</dbReference>
<evidence type="ECO:0000313" key="6">
    <source>
        <dbReference type="EMBL" id="KXB03003.1"/>
    </source>
</evidence>
<evidence type="ECO:0000256" key="1">
    <source>
        <dbReference type="ARBA" id="ARBA00001713"/>
    </source>
</evidence>
<comment type="function">
    <text evidence="5">Catalyzes the reversible conversion of ribose-5-phosphate to ribulose 5-phosphate.</text>
</comment>
<dbReference type="HAMAP" id="MF_00170">
    <property type="entry name" value="Rib_5P_isom_A"/>
    <property type="match status" value="1"/>
</dbReference>
<organism evidence="6 7">
    <name type="scientific">candidate division MSBL1 archaeon SCGC-AAA261G05</name>
    <dbReference type="NCBI Taxonomy" id="1698276"/>
    <lineage>
        <taxon>Archaea</taxon>
        <taxon>Methanobacteriati</taxon>
        <taxon>Methanobacteriota</taxon>
        <taxon>candidate division MSBL1</taxon>
    </lineage>
</organism>
<dbReference type="SMART" id="SM01134">
    <property type="entry name" value="DeoRC"/>
    <property type="match status" value="1"/>
</dbReference>
<dbReference type="InterPro" id="IPR004788">
    <property type="entry name" value="Ribose5P_isomerase_type_A"/>
</dbReference>
<dbReference type="Gene3D" id="3.30.70.260">
    <property type="match status" value="1"/>
</dbReference>
<dbReference type="CDD" id="cd01398">
    <property type="entry name" value="RPI_A"/>
    <property type="match status" value="1"/>
</dbReference>
<evidence type="ECO:0000256" key="2">
    <source>
        <dbReference type="ARBA" id="ARBA00008088"/>
    </source>
</evidence>
<dbReference type="GO" id="GO:0004751">
    <property type="term" value="F:ribose-5-phosphate isomerase activity"/>
    <property type="evidence" value="ECO:0007669"/>
    <property type="project" value="UniProtKB-UniRule"/>
</dbReference>
<dbReference type="InterPro" id="IPR037171">
    <property type="entry name" value="NagB/RpiA_transferase-like"/>
</dbReference>
<feature type="active site" description="Proton acceptor" evidence="5">
    <location>
        <position position="102"/>
    </location>
</feature>
<dbReference type="GO" id="GO:0009052">
    <property type="term" value="P:pentose-phosphate shunt, non-oxidative branch"/>
    <property type="evidence" value="ECO:0007669"/>
    <property type="project" value="UniProtKB-UniRule"/>
</dbReference>
<accession>A0A133V976</accession>
<dbReference type="Pfam" id="PF06026">
    <property type="entry name" value="Rib_5-P_isom_A"/>
    <property type="match status" value="1"/>
</dbReference>
<feature type="binding site" evidence="5">
    <location>
        <begin position="80"/>
        <end position="83"/>
    </location>
    <ligand>
        <name>substrate</name>
    </ligand>
</feature>